<evidence type="ECO:0000313" key="4">
    <source>
        <dbReference type="EMBL" id="QER90511.1"/>
    </source>
</evidence>
<dbReference type="Proteomes" id="UP000324308">
    <property type="component" value="Plasmid unnamed1"/>
</dbReference>
<dbReference type="PROSITE" id="PS00101">
    <property type="entry name" value="HEXAPEP_TRANSFERASES"/>
    <property type="match status" value="1"/>
</dbReference>
<accession>A0ABX6A258</accession>
<keyword evidence="4" id="KW-0614">Plasmid</keyword>
<geneLocation type="plasmid" evidence="4 5">
    <name>unnamed1</name>
</geneLocation>
<dbReference type="Gene3D" id="2.160.10.10">
    <property type="entry name" value="Hexapeptide repeat proteins"/>
    <property type="match status" value="1"/>
</dbReference>
<dbReference type="InterPro" id="IPR050179">
    <property type="entry name" value="Trans_hexapeptide_repeat"/>
</dbReference>
<organism evidence="4 5">
    <name type="scientific">Streptomyces tendae</name>
    <dbReference type="NCBI Taxonomy" id="1932"/>
    <lineage>
        <taxon>Bacteria</taxon>
        <taxon>Bacillati</taxon>
        <taxon>Actinomycetota</taxon>
        <taxon>Actinomycetes</taxon>
        <taxon>Kitasatosporales</taxon>
        <taxon>Streptomycetaceae</taxon>
        <taxon>Streptomyces</taxon>
    </lineage>
</organism>
<dbReference type="PANTHER" id="PTHR43300:SF11">
    <property type="entry name" value="ACETYLTRANSFERASE RV3034C-RELATED"/>
    <property type="match status" value="1"/>
</dbReference>
<dbReference type="InterPro" id="IPR018357">
    <property type="entry name" value="Hexapep_transf_CS"/>
</dbReference>
<keyword evidence="2" id="KW-0677">Repeat</keyword>
<evidence type="ECO:0000256" key="1">
    <source>
        <dbReference type="ARBA" id="ARBA00022679"/>
    </source>
</evidence>
<keyword evidence="1" id="KW-0808">Transferase</keyword>
<dbReference type="Pfam" id="PF00132">
    <property type="entry name" value="Hexapep"/>
    <property type="match status" value="1"/>
</dbReference>
<name>A0ABX6A258_STRTE</name>
<keyword evidence="5" id="KW-1185">Reference proteome</keyword>
<protein>
    <submittedName>
        <fullName evidence="4">CatB-related O-acetyltransferase</fullName>
    </submittedName>
</protein>
<evidence type="ECO:0000313" key="5">
    <source>
        <dbReference type="Proteomes" id="UP000324308"/>
    </source>
</evidence>
<gene>
    <name evidence="4" type="ORF">F3L20_33375</name>
</gene>
<dbReference type="RefSeq" id="WP_150157785.1">
    <property type="nucleotide sequence ID" value="NZ_CP043960.1"/>
</dbReference>
<dbReference type="InterPro" id="IPR001451">
    <property type="entry name" value="Hexapep"/>
</dbReference>
<sequence length="247" mass="26539">MIKSERRPGLVEAAEDVTVFLKPLIKSPKIEVGEFTYYNDTENAAGFEDSNVLYAYGPERLVIGKFCCLAMGTKFIMSPGTDYHMPGGTTSYPFFIFGGSWLEKTADLLPSLPSKGDIVVGNDVWIGREAVIMPGVTIGDGAVIGARSLVTSDVAPYTVVGGNPAKEIKKRLPDEDIRPHAAHRLVGLARRGRHRARAHHLVWNPVGTGGTGQKDRPSGKVTDGSAAGPAQEDLRTLSPQAEAARLQ</sequence>
<proteinExistence type="predicted"/>
<dbReference type="PANTHER" id="PTHR43300">
    <property type="entry name" value="ACETYLTRANSFERASE"/>
    <property type="match status" value="1"/>
</dbReference>
<dbReference type="InterPro" id="IPR011004">
    <property type="entry name" value="Trimer_LpxA-like_sf"/>
</dbReference>
<dbReference type="CDD" id="cd03349">
    <property type="entry name" value="LbH_XAT"/>
    <property type="match status" value="1"/>
</dbReference>
<evidence type="ECO:0000256" key="2">
    <source>
        <dbReference type="ARBA" id="ARBA00022737"/>
    </source>
</evidence>
<feature type="region of interest" description="Disordered" evidence="3">
    <location>
        <begin position="203"/>
        <end position="247"/>
    </location>
</feature>
<evidence type="ECO:0000256" key="3">
    <source>
        <dbReference type="SAM" id="MobiDB-lite"/>
    </source>
</evidence>
<reference evidence="4 5" key="1">
    <citation type="submission" date="2019-09" db="EMBL/GenBank/DDBJ databases">
        <title>Draft genome sequence of the Ebosin-producing strain Streptomyces sp. 139.</title>
        <authorList>
            <person name="Ai L."/>
            <person name="Geng M."/>
            <person name="Ma M."/>
            <person name="Bai L."/>
        </authorList>
    </citation>
    <scope>NUCLEOTIDE SEQUENCE [LARGE SCALE GENOMIC DNA]</scope>
    <source>
        <strain evidence="4 5">139</strain>
        <plasmid evidence="4 5">unnamed1</plasmid>
    </source>
</reference>
<dbReference type="EMBL" id="CP043960">
    <property type="protein sequence ID" value="QER90511.1"/>
    <property type="molecule type" value="Genomic_DNA"/>
</dbReference>
<dbReference type="SUPFAM" id="SSF51161">
    <property type="entry name" value="Trimeric LpxA-like enzymes"/>
    <property type="match status" value="1"/>
</dbReference>